<keyword evidence="7" id="KW-1185">Reference proteome</keyword>
<dbReference type="GO" id="GO:0005737">
    <property type="term" value="C:cytoplasm"/>
    <property type="evidence" value="ECO:0007669"/>
    <property type="project" value="UniProtKB-SubCell"/>
</dbReference>
<dbReference type="CDD" id="cd21505">
    <property type="entry name" value="PPP2R3C"/>
    <property type="match status" value="1"/>
</dbReference>
<accession>A0A4S8JQ85</accession>
<dbReference type="PANTHER" id="PTHR12085:SF3">
    <property type="entry name" value="SERINE_THREONINE-PROTEIN PHOSPHATASE 2A REGULATORY SUBUNIT B'' SUBUNIT GAMMA"/>
    <property type="match status" value="1"/>
</dbReference>
<name>A0A4S8JQ85_MUSBA</name>
<dbReference type="GO" id="GO:0005509">
    <property type="term" value="F:calcium ion binding"/>
    <property type="evidence" value="ECO:0007669"/>
    <property type="project" value="InterPro"/>
</dbReference>
<dbReference type="FunFam" id="1.10.238.10:FF:000129">
    <property type="entry name" value="Serine/threonine-protein phosphatase 2A regulatory subunit B'' subunit gamma"/>
    <property type="match status" value="1"/>
</dbReference>
<evidence type="ECO:0000256" key="1">
    <source>
        <dbReference type="ARBA" id="ARBA00004496"/>
    </source>
</evidence>
<dbReference type="GO" id="GO:0035303">
    <property type="term" value="P:regulation of dephosphorylation"/>
    <property type="evidence" value="ECO:0007669"/>
    <property type="project" value="InterPro"/>
</dbReference>
<feature type="domain" description="EF-hand" evidence="5">
    <location>
        <begin position="321"/>
        <end position="356"/>
    </location>
</feature>
<dbReference type="PROSITE" id="PS00018">
    <property type="entry name" value="EF_HAND_1"/>
    <property type="match status" value="2"/>
</dbReference>
<evidence type="ECO:0000313" key="7">
    <source>
        <dbReference type="Proteomes" id="UP000317650"/>
    </source>
</evidence>
<dbReference type="Pfam" id="PF13833">
    <property type="entry name" value="EF-hand_8"/>
    <property type="match status" value="1"/>
</dbReference>
<dbReference type="AlphaFoldDB" id="A0A4S8JQ85"/>
<organism evidence="6 7">
    <name type="scientific">Musa balbisiana</name>
    <name type="common">Banana</name>
    <dbReference type="NCBI Taxonomy" id="52838"/>
    <lineage>
        <taxon>Eukaryota</taxon>
        <taxon>Viridiplantae</taxon>
        <taxon>Streptophyta</taxon>
        <taxon>Embryophyta</taxon>
        <taxon>Tracheophyta</taxon>
        <taxon>Spermatophyta</taxon>
        <taxon>Magnoliopsida</taxon>
        <taxon>Liliopsida</taxon>
        <taxon>Zingiberales</taxon>
        <taxon>Musaceae</taxon>
        <taxon>Musa</taxon>
    </lineage>
</organism>
<dbReference type="Proteomes" id="UP000317650">
    <property type="component" value="Chromosome 1"/>
</dbReference>
<dbReference type="InterPro" id="IPR039865">
    <property type="entry name" value="PPP2R3C"/>
</dbReference>
<dbReference type="SUPFAM" id="SSF47473">
    <property type="entry name" value="EF-hand"/>
    <property type="match status" value="2"/>
</dbReference>
<keyword evidence="3" id="KW-0106">Calcium</keyword>
<gene>
    <name evidence="6" type="ORF">C4D60_Mb01t17860</name>
</gene>
<reference evidence="6 7" key="1">
    <citation type="journal article" date="2019" name="Nat. Plants">
        <title>Genome sequencing of Musa balbisiana reveals subgenome evolution and function divergence in polyploid bananas.</title>
        <authorList>
            <person name="Yao X."/>
        </authorList>
    </citation>
    <scope>NUCLEOTIDE SEQUENCE [LARGE SCALE GENOMIC DNA]</scope>
    <source>
        <strain evidence="7">cv. DH-PKW</strain>
        <tissue evidence="6">Leaves</tissue>
    </source>
</reference>
<protein>
    <recommendedName>
        <fullName evidence="5">EF-hand domain-containing protein</fullName>
    </recommendedName>
</protein>
<dbReference type="GO" id="GO:0030865">
    <property type="term" value="P:cortical cytoskeleton organization"/>
    <property type="evidence" value="ECO:0007669"/>
    <property type="project" value="TreeGrafter"/>
</dbReference>
<dbReference type="Gene3D" id="1.10.238.10">
    <property type="entry name" value="EF-hand"/>
    <property type="match status" value="1"/>
</dbReference>
<dbReference type="PANTHER" id="PTHR12085">
    <property type="entry name" value="SERINE/THREONINE-PROTEIN PHOSPHATASE 2A REGULATORY SUBUNIT B'' SUBUNIT GAMMA"/>
    <property type="match status" value="1"/>
</dbReference>
<dbReference type="GO" id="GO:0005819">
    <property type="term" value="C:spindle"/>
    <property type="evidence" value="ECO:0007669"/>
    <property type="project" value="TreeGrafter"/>
</dbReference>
<proteinExistence type="predicted"/>
<dbReference type="PROSITE" id="PS50222">
    <property type="entry name" value="EF_HAND_2"/>
    <property type="match status" value="2"/>
</dbReference>
<dbReference type="InterPro" id="IPR002048">
    <property type="entry name" value="EF_hand_dom"/>
</dbReference>
<evidence type="ECO:0000313" key="6">
    <source>
        <dbReference type="EMBL" id="THU63632.1"/>
    </source>
</evidence>
<dbReference type="STRING" id="52838.A0A4S8JQ85"/>
<feature type="region of interest" description="Disordered" evidence="4">
    <location>
        <begin position="1"/>
        <end position="22"/>
    </location>
</feature>
<evidence type="ECO:0000256" key="3">
    <source>
        <dbReference type="ARBA" id="ARBA00022837"/>
    </source>
</evidence>
<comment type="subcellular location">
    <subcellularLocation>
        <location evidence="1">Cytoplasm</location>
    </subcellularLocation>
</comment>
<evidence type="ECO:0000256" key="2">
    <source>
        <dbReference type="ARBA" id="ARBA00022490"/>
    </source>
</evidence>
<keyword evidence="2" id="KW-0963">Cytoplasm</keyword>
<sequence length="504" mass="57734">MYSGSSDGEGSGGHEAAAAPKKIPSASSMPWVRNLRRFVGSGAGLGSEALMELETKRILLEIFKERQQKNAQAGLIPSFYKKAIIGFLPCKFFNSVSIIYFFVKQKPEEGSISHRVQRLAKYRFLKKQSELLLNADDLDAMWVCLRENCVIDDATGAEKMNYEDFCHIASLCTEQIGPKCRRFFSPSNFMKFEKDESGRIAILPFYLYVMRTVSLTQARIDMSELDEDSDGFLQPHEMEAYIRGLIPNLAQLRDMPAAFVQMYCRIAVRKFFFFCDPHRRGKADIKKVLLSNCLQELMELHQESEEEVTDTEQAENWFSLTSAQRICDMFLALDKDKNGTLSKQELKEYADGTLTEIFIERVFDEHVRRSKTGGGNAREMDFESFLDFVLALENKDTPEGLTYLFRCLDLQGRGYLTTADVHTLFRDVHQKWIDGGNYELCIEDVRDEIWDMVKPVDPLRVTLADLLACKQGGTVASMLIDVRGFWAHDNRENLLQEEEEPEEE</sequence>
<dbReference type="InterPro" id="IPR011992">
    <property type="entry name" value="EF-hand-dom_pair"/>
</dbReference>
<dbReference type="EMBL" id="PYDT01000004">
    <property type="protein sequence ID" value="THU63632.1"/>
    <property type="molecule type" value="Genomic_DNA"/>
</dbReference>
<evidence type="ECO:0000256" key="4">
    <source>
        <dbReference type="SAM" id="MobiDB-lite"/>
    </source>
</evidence>
<comment type="caution">
    <text evidence="6">The sequence shown here is derived from an EMBL/GenBank/DDBJ whole genome shotgun (WGS) entry which is preliminary data.</text>
</comment>
<dbReference type="GO" id="GO:0000226">
    <property type="term" value="P:microtubule cytoskeleton organization"/>
    <property type="evidence" value="ECO:0007669"/>
    <property type="project" value="TreeGrafter"/>
</dbReference>
<feature type="domain" description="EF-hand" evidence="5">
    <location>
        <begin position="213"/>
        <end position="248"/>
    </location>
</feature>
<dbReference type="InterPro" id="IPR018247">
    <property type="entry name" value="EF_Hand_1_Ca_BS"/>
</dbReference>
<evidence type="ECO:0000259" key="5">
    <source>
        <dbReference type="PROSITE" id="PS50222"/>
    </source>
</evidence>